<evidence type="ECO:0000259" key="14">
    <source>
        <dbReference type="PROSITE" id="PS50928"/>
    </source>
</evidence>
<evidence type="ECO:0000313" key="15">
    <source>
        <dbReference type="EMBL" id="XBS71471.1"/>
    </source>
</evidence>
<organism evidence="15">
    <name type="scientific">Acerihabitans sp. KWT182</name>
    <dbReference type="NCBI Taxonomy" id="3157919"/>
    <lineage>
        <taxon>Bacteria</taxon>
        <taxon>Pseudomonadati</taxon>
        <taxon>Pseudomonadota</taxon>
        <taxon>Gammaproteobacteria</taxon>
        <taxon>Enterobacterales</taxon>
        <taxon>Pectobacteriaceae</taxon>
        <taxon>Acerihabitans</taxon>
    </lineage>
</organism>
<evidence type="ECO:0000256" key="11">
    <source>
        <dbReference type="ARBA" id="ARBA00062718"/>
    </source>
</evidence>
<feature type="transmembrane region" description="Helical" evidence="13">
    <location>
        <begin position="110"/>
        <end position="133"/>
    </location>
</feature>
<comment type="subcellular location">
    <subcellularLocation>
        <location evidence="1">Cell inner membrane</location>
        <topology evidence="1">Multi-pass membrane protein</topology>
    </subcellularLocation>
    <subcellularLocation>
        <location evidence="13">Cell membrane</location>
        <topology evidence="13">Multi-pass membrane protein</topology>
    </subcellularLocation>
</comment>
<dbReference type="EMBL" id="CP157947">
    <property type="protein sequence ID" value="XBS71471.1"/>
    <property type="molecule type" value="Genomic_DNA"/>
</dbReference>
<evidence type="ECO:0000256" key="13">
    <source>
        <dbReference type="RuleBase" id="RU363032"/>
    </source>
</evidence>
<dbReference type="Gene3D" id="1.10.3720.10">
    <property type="entry name" value="MetI-like"/>
    <property type="match status" value="1"/>
</dbReference>
<name>A0AAU7QF28_9GAMM</name>
<comment type="similarity">
    <text evidence="2">Belongs to the binding-protein-dependent transport system permease family. HisMQ subfamily.</text>
</comment>
<dbReference type="InterPro" id="IPR035906">
    <property type="entry name" value="MetI-like_sf"/>
</dbReference>
<dbReference type="AlphaFoldDB" id="A0AAU7QF28"/>
<evidence type="ECO:0000256" key="4">
    <source>
        <dbReference type="ARBA" id="ARBA00022475"/>
    </source>
</evidence>
<keyword evidence="8 13" id="KW-1133">Transmembrane helix</keyword>
<dbReference type="InterPro" id="IPR043429">
    <property type="entry name" value="ArtM/GltK/GlnP/TcyL/YhdX-like"/>
</dbReference>
<feature type="transmembrane region" description="Helical" evidence="13">
    <location>
        <begin position="249"/>
        <end position="271"/>
    </location>
</feature>
<keyword evidence="5" id="KW-0997">Cell inner membrane</keyword>
<evidence type="ECO:0000256" key="1">
    <source>
        <dbReference type="ARBA" id="ARBA00004429"/>
    </source>
</evidence>
<evidence type="ECO:0000256" key="10">
    <source>
        <dbReference type="ARBA" id="ARBA00060298"/>
    </source>
</evidence>
<accession>A0AAU7QF28</accession>
<feature type="transmembrane region" description="Helical" evidence="13">
    <location>
        <begin position="59"/>
        <end position="85"/>
    </location>
</feature>
<gene>
    <name evidence="15" type="ORF">ABK905_11360</name>
</gene>
<evidence type="ECO:0000256" key="2">
    <source>
        <dbReference type="ARBA" id="ARBA00010072"/>
    </source>
</evidence>
<dbReference type="Pfam" id="PF00528">
    <property type="entry name" value="BPD_transp_1"/>
    <property type="match status" value="1"/>
</dbReference>
<dbReference type="GO" id="GO:0006865">
    <property type="term" value="P:amino acid transport"/>
    <property type="evidence" value="ECO:0007669"/>
    <property type="project" value="UniProtKB-KW"/>
</dbReference>
<dbReference type="PANTHER" id="PTHR30614:SF0">
    <property type="entry name" value="L-CYSTINE TRANSPORT SYSTEM PERMEASE PROTEIN TCYL"/>
    <property type="match status" value="1"/>
</dbReference>
<protein>
    <recommendedName>
        <fullName evidence="12">Glutamate/aspartate import permease protein GltK</fullName>
    </recommendedName>
</protein>
<feature type="domain" description="ABC transmembrane type-1" evidence="14">
    <location>
        <begin position="62"/>
        <end position="268"/>
    </location>
</feature>
<dbReference type="GO" id="GO:0022857">
    <property type="term" value="F:transmembrane transporter activity"/>
    <property type="evidence" value="ECO:0007669"/>
    <property type="project" value="InterPro"/>
</dbReference>
<reference evidence="15" key="1">
    <citation type="submission" date="2024-06" db="EMBL/GenBank/DDBJ databases">
        <authorList>
            <person name="Coelho C."/>
            <person name="Bento M."/>
            <person name="Garcia E."/>
            <person name="Camelo A."/>
            <person name="Brandao I."/>
            <person name="Espirito Santo C."/>
            <person name="Trovao J."/>
            <person name="Verissimo A."/>
            <person name="Costa J."/>
            <person name="Tiago I."/>
        </authorList>
    </citation>
    <scope>NUCLEOTIDE SEQUENCE</scope>
    <source>
        <strain evidence="15">KWT182</strain>
    </source>
</reference>
<keyword evidence="6 13" id="KW-0812">Transmembrane</keyword>
<evidence type="ECO:0000256" key="5">
    <source>
        <dbReference type="ARBA" id="ARBA00022519"/>
    </source>
</evidence>
<dbReference type="InterPro" id="IPR000515">
    <property type="entry name" value="MetI-like"/>
</dbReference>
<keyword evidence="4" id="KW-1003">Cell membrane</keyword>
<evidence type="ECO:0000256" key="7">
    <source>
        <dbReference type="ARBA" id="ARBA00022970"/>
    </source>
</evidence>
<evidence type="ECO:0000256" key="9">
    <source>
        <dbReference type="ARBA" id="ARBA00023136"/>
    </source>
</evidence>
<feature type="transmembrane region" description="Helical" evidence="13">
    <location>
        <begin position="145"/>
        <end position="163"/>
    </location>
</feature>
<sequence>MRDRNEIETKPVVPLKHHGRWVAAAIMVIIAAGLVVSMVTNPRYRWDVVAHYLFDASILSGLMATVWLTLGAMAIGMVLGTLLALMRMSQNPVLGTIAHVYLWMFRGTPLLVQLIFWFNLSALYPVITVGFPFGPHLGVFDANQYITVYVAALLGLGLNEAAYMSEIVRAGLNSVPHGQREAAEALGMSSFRVMAKIILPQAMRIIIPPTGNQLIGMLKTTSLVSVIALQELLYSAQLIYTANFQTMPLLIVASLWYLMLTSVLSVIQHYVERYFAKSDHRAAAPVDLNADQKS</sequence>
<dbReference type="GO" id="GO:0043190">
    <property type="term" value="C:ATP-binding cassette (ABC) transporter complex"/>
    <property type="evidence" value="ECO:0007669"/>
    <property type="project" value="InterPro"/>
</dbReference>
<feature type="transmembrane region" description="Helical" evidence="13">
    <location>
        <begin position="21"/>
        <end position="39"/>
    </location>
</feature>
<dbReference type="PROSITE" id="PS50928">
    <property type="entry name" value="ABC_TM1"/>
    <property type="match status" value="1"/>
</dbReference>
<dbReference type="SUPFAM" id="SSF161098">
    <property type="entry name" value="MetI-like"/>
    <property type="match status" value="1"/>
</dbReference>
<dbReference type="CDD" id="cd06261">
    <property type="entry name" value="TM_PBP2"/>
    <property type="match status" value="1"/>
</dbReference>
<comment type="function">
    <text evidence="10">Part of the ABC transporter complex GltIJKL involved in glutamate and aspartate uptake. Probably responsible for the translocation of the substrate across the membrane.</text>
</comment>
<keyword evidence="9 13" id="KW-0472">Membrane</keyword>
<keyword evidence="7" id="KW-0029">Amino-acid transport</keyword>
<keyword evidence="3 13" id="KW-0813">Transport</keyword>
<evidence type="ECO:0000256" key="6">
    <source>
        <dbReference type="ARBA" id="ARBA00022692"/>
    </source>
</evidence>
<evidence type="ECO:0000256" key="8">
    <source>
        <dbReference type="ARBA" id="ARBA00022989"/>
    </source>
</evidence>
<dbReference type="FunFam" id="1.10.3720.10:FF:000006">
    <property type="entry name" value="Glutamate/aspartate ABC transporter, permease protein GltK"/>
    <property type="match status" value="1"/>
</dbReference>
<dbReference type="PANTHER" id="PTHR30614">
    <property type="entry name" value="MEMBRANE COMPONENT OF AMINO ACID ABC TRANSPORTER"/>
    <property type="match status" value="1"/>
</dbReference>
<proteinExistence type="inferred from homology"/>
<comment type="subunit">
    <text evidence="11">The complex is composed of two ATP-binding proteins (GltL), two transmembrane proteins (GltJ and GltK) and a solute-binding protein (GltI).</text>
</comment>
<evidence type="ECO:0000256" key="12">
    <source>
        <dbReference type="ARBA" id="ARBA00073645"/>
    </source>
</evidence>
<dbReference type="InterPro" id="IPR010065">
    <property type="entry name" value="AA_ABC_transptr_permease_3TM"/>
</dbReference>
<dbReference type="NCBIfam" id="TIGR01726">
    <property type="entry name" value="HEQRo_perm_3TM"/>
    <property type="match status" value="1"/>
</dbReference>
<evidence type="ECO:0000256" key="3">
    <source>
        <dbReference type="ARBA" id="ARBA00022448"/>
    </source>
</evidence>